<dbReference type="InterPro" id="IPR036259">
    <property type="entry name" value="MFS_trans_sf"/>
</dbReference>
<name>A0A7E4W3G5_PANRE</name>
<evidence type="ECO:0000313" key="8">
    <source>
        <dbReference type="WBParaSite" id="Pan_g6608.t1"/>
    </source>
</evidence>
<reference evidence="7" key="1">
    <citation type="journal article" date="2013" name="Genetics">
        <title>The draft genome and transcriptome of Panagrellus redivivus are shaped by the harsh demands of a free-living lifestyle.</title>
        <authorList>
            <person name="Srinivasan J."/>
            <person name="Dillman A.R."/>
            <person name="Macchietto M.G."/>
            <person name="Heikkinen L."/>
            <person name="Lakso M."/>
            <person name="Fracchia K.M."/>
            <person name="Antoshechkin I."/>
            <person name="Mortazavi A."/>
            <person name="Wong G."/>
            <person name="Sternberg P.W."/>
        </authorList>
    </citation>
    <scope>NUCLEOTIDE SEQUENCE [LARGE SCALE GENOMIC DNA]</scope>
    <source>
        <strain evidence="7">MT8872</strain>
    </source>
</reference>
<evidence type="ECO:0000256" key="3">
    <source>
        <dbReference type="ARBA" id="ARBA00022692"/>
    </source>
</evidence>
<evidence type="ECO:0000313" key="7">
    <source>
        <dbReference type="Proteomes" id="UP000492821"/>
    </source>
</evidence>
<feature type="transmembrane region" description="Helical" evidence="6">
    <location>
        <begin position="96"/>
        <end position="116"/>
    </location>
</feature>
<keyword evidence="5 6" id="KW-0472">Membrane</keyword>
<feature type="transmembrane region" description="Helical" evidence="6">
    <location>
        <begin position="289"/>
        <end position="313"/>
    </location>
</feature>
<dbReference type="Gene3D" id="1.20.1250.20">
    <property type="entry name" value="MFS general substrate transporter like domains"/>
    <property type="match status" value="1"/>
</dbReference>
<organism evidence="7 8">
    <name type="scientific">Panagrellus redivivus</name>
    <name type="common">Microworm</name>
    <dbReference type="NCBI Taxonomy" id="6233"/>
    <lineage>
        <taxon>Eukaryota</taxon>
        <taxon>Metazoa</taxon>
        <taxon>Ecdysozoa</taxon>
        <taxon>Nematoda</taxon>
        <taxon>Chromadorea</taxon>
        <taxon>Rhabditida</taxon>
        <taxon>Tylenchina</taxon>
        <taxon>Panagrolaimomorpha</taxon>
        <taxon>Panagrolaimoidea</taxon>
        <taxon>Panagrolaimidae</taxon>
        <taxon>Panagrellus</taxon>
    </lineage>
</organism>
<dbReference type="GO" id="GO:0022857">
    <property type="term" value="F:transmembrane transporter activity"/>
    <property type="evidence" value="ECO:0007669"/>
    <property type="project" value="InterPro"/>
</dbReference>
<evidence type="ECO:0000256" key="6">
    <source>
        <dbReference type="SAM" id="Phobius"/>
    </source>
</evidence>
<dbReference type="PANTHER" id="PTHR23510:SF3">
    <property type="entry name" value="MAJOR FACILITATOR SUPERFAMILY DOMAIN-CONTAINING PROTEIN 8"/>
    <property type="match status" value="1"/>
</dbReference>
<dbReference type="WBParaSite" id="Pan_g6608.t1">
    <property type="protein sequence ID" value="Pan_g6608.t1"/>
    <property type="gene ID" value="Pan_g6608"/>
</dbReference>
<evidence type="ECO:0000256" key="4">
    <source>
        <dbReference type="ARBA" id="ARBA00022989"/>
    </source>
</evidence>
<dbReference type="Proteomes" id="UP000492821">
    <property type="component" value="Unassembled WGS sequence"/>
</dbReference>
<dbReference type="PANTHER" id="PTHR23510">
    <property type="entry name" value="INNER MEMBRANE TRANSPORT PROTEIN YAJR"/>
    <property type="match status" value="1"/>
</dbReference>
<feature type="transmembrane region" description="Helical" evidence="6">
    <location>
        <begin position="157"/>
        <end position="180"/>
    </location>
</feature>
<feature type="transmembrane region" description="Helical" evidence="6">
    <location>
        <begin position="456"/>
        <end position="474"/>
    </location>
</feature>
<dbReference type="InterPro" id="IPR011701">
    <property type="entry name" value="MFS"/>
</dbReference>
<feature type="transmembrane region" description="Helical" evidence="6">
    <location>
        <begin position="387"/>
        <end position="412"/>
    </location>
</feature>
<dbReference type="InterPro" id="IPR051068">
    <property type="entry name" value="MFS_Domain-Containing_Protein"/>
</dbReference>
<dbReference type="GO" id="GO:0005765">
    <property type="term" value="C:lysosomal membrane"/>
    <property type="evidence" value="ECO:0007669"/>
    <property type="project" value="TreeGrafter"/>
</dbReference>
<feature type="transmembrane region" description="Helical" evidence="6">
    <location>
        <begin position="27"/>
        <end position="51"/>
    </location>
</feature>
<dbReference type="SUPFAM" id="SSF103473">
    <property type="entry name" value="MFS general substrate transporter"/>
    <property type="match status" value="1"/>
</dbReference>
<keyword evidence="7" id="KW-1185">Reference proteome</keyword>
<feature type="transmembrane region" description="Helical" evidence="6">
    <location>
        <begin position="63"/>
        <end position="84"/>
    </location>
</feature>
<protein>
    <submittedName>
        <fullName evidence="8">MFS domain-containing protein</fullName>
    </submittedName>
</protein>
<proteinExistence type="predicted"/>
<dbReference type="GO" id="GO:0012505">
    <property type="term" value="C:endomembrane system"/>
    <property type="evidence" value="ECO:0007669"/>
    <property type="project" value="UniProtKB-SubCell"/>
</dbReference>
<evidence type="ECO:0000256" key="5">
    <source>
        <dbReference type="ARBA" id="ARBA00023136"/>
    </source>
</evidence>
<dbReference type="Pfam" id="PF07690">
    <property type="entry name" value="MFS_1"/>
    <property type="match status" value="1"/>
</dbReference>
<keyword evidence="3 6" id="KW-0812">Transmembrane</keyword>
<keyword evidence="2" id="KW-0813">Transport</keyword>
<keyword evidence="4 6" id="KW-1133">Transmembrane helix</keyword>
<dbReference type="AlphaFoldDB" id="A0A7E4W3G5"/>
<sequence length="509" mass="56853">MSKSSDEQHILEVFKKPPKPETNWRSIYIATILSFVGSVQFSLYFSVLWPYLQVVDPAATETFFGYIVAVYSAGQIISSPLFGFWSNKIMQVRLPLYVGLTLMIIGNVCYICLETVTFPRRFFMFIGRFITGAGSGNVTLLRTYASTASTFKDRPKAIAYVTCGQAIGSTCGPLFQLFFTPLNHPGFTIFGSIRINMYTAPAYFACFMNISGIMALRFLFNEDYAGIREGSAKGKKSDAPNMNVPMYDTIAYAICCLTRFTQMFINTNLETLGSPFSMMMFNWAEKTAVTVTAAAQGIIGCFTLLTYIAYIVFKLEDFVSARKACTISLFALIIFHLVTYSWPFLPGQVIIHNSAMLDIANRTKKYNIGCNMGKFTWCDSLKPVNVYLYYAMYVVVIGFAYPTLNIAATTLLSKVLGPRPQGTQQGIFQASGSMARMIGPVGISTLYVSFGPRMAWNLEICVITTTLVIWGIWYSRMIPLRVPAIPESCQTQRARRVLSRTSRTSLASR</sequence>
<feature type="transmembrane region" description="Helical" evidence="6">
    <location>
        <begin position="122"/>
        <end position="145"/>
    </location>
</feature>
<accession>A0A7E4W3G5</accession>
<reference evidence="8" key="2">
    <citation type="submission" date="2020-10" db="UniProtKB">
        <authorList>
            <consortium name="WormBaseParasite"/>
        </authorList>
    </citation>
    <scope>IDENTIFICATION</scope>
</reference>
<feature type="transmembrane region" description="Helical" evidence="6">
    <location>
        <begin position="325"/>
        <end position="345"/>
    </location>
</feature>
<feature type="transmembrane region" description="Helical" evidence="6">
    <location>
        <begin position="200"/>
        <end position="220"/>
    </location>
</feature>
<comment type="subcellular location">
    <subcellularLocation>
        <location evidence="1">Endomembrane system</location>
        <topology evidence="1">Multi-pass membrane protein</topology>
    </subcellularLocation>
</comment>
<evidence type="ECO:0000256" key="1">
    <source>
        <dbReference type="ARBA" id="ARBA00004127"/>
    </source>
</evidence>
<evidence type="ECO:0000256" key="2">
    <source>
        <dbReference type="ARBA" id="ARBA00022448"/>
    </source>
</evidence>
<dbReference type="CDD" id="cd17326">
    <property type="entry name" value="MFS_MFSD8"/>
    <property type="match status" value="1"/>
</dbReference>